<sequence length="71" mass="8487">MFLSKSSYAICNSLMICTLYNLRNYCLIYFFCCVCFCAVFILLYGFLLLVLDPTEARRRRHEIRHGKRSIY</sequence>
<keyword evidence="1" id="KW-1133">Transmembrane helix</keyword>
<dbReference type="Gramene" id="AET5Gv20264100.11">
    <property type="protein sequence ID" value="AET5Gv20264100.11"/>
    <property type="gene ID" value="AET5Gv20264100"/>
</dbReference>
<dbReference type="EnsemblPlants" id="AET5Gv20264100.11">
    <property type="protein sequence ID" value="AET5Gv20264100.11"/>
    <property type="gene ID" value="AET5Gv20264100"/>
</dbReference>
<keyword evidence="3" id="KW-1185">Reference proteome</keyword>
<keyword evidence="1" id="KW-0472">Membrane</keyword>
<evidence type="ECO:0000313" key="2">
    <source>
        <dbReference type="EnsemblPlants" id="AET5Gv20264100.10"/>
    </source>
</evidence>
<dbReference type="Proteomes" id="UP000015105">
    <property type="component" value="Chromosome 5D"/>
</dbReference>
<reference evidence="2" key="4">
    <citation type="submission" date="2019-03" db="UniProtKB">
        <authorList>
            <consortium name="EnsemblPlants"/>
        </authorList>
    </citation>
    <scope>IDENTIFICATION</scope>
</reference>
<reference evidence="3" key="1">
    <citation type="journal article" date="2014" name="Science">
        <title>Ancient hybridizations among the ancestral genomes of bread wheat.</title>
        <authorList>
            <consortium name="International Wheat Genome Sequencing Consortium,"/>
            <person name="Marcussen T."/>
            <person name="Sandve S.R."/>
            <person name="Heier L."/>
            <person name="Spannagl M."/>
            <person name="Pfeifer M."/>
            <person name="Jakobsen K.S."/>
            <person name="Wulff B.B."/>
            <person name="Steuernagel B."/>
            <person name="Mayer K.F."/>
            <person name="Olsen O.A."/>
        </authorList>
    </citation>
    <scope>NUCLEOTIDE SEQUENCE [LARGE SCALE GENOMIC DNA]</scope>
    <source>
        <strain evidence="3">cv. AL8/78</strain>
    </source>
</reference>
<evidence type="ECO:0000313" key="3">
    <source>
        <dbReference type="Proteomes" id="UP000015105"/>
    </source>
</evidence>
<keyword evidence="1" id="KW-0812">Transmembrane</keyword>
<accession>A0A453K2C2</accession>
<dbReference type="Gramene" id="AET5Gv20264100.10">
    <property type="protein sequence ID" value="AET5Gv20264100.10"/>
    <property type="gene ID" value="AET5Gv20264100"/>
</dbReference>
<dbReference type="EnsemblPlants" id="AET5Gv20264100.10">
    <property type="protein sequence ID" value="AET5Gv20264100.10"/>
    <property type="gene ID" value="AET5Gv20264100"/>
</dbReference>
<feature type="transmembrane region" description="Helical" evidence="1">
    <location>
        <begin position="28"/>
        <end position="51"/>
    </location>
</feature>
<evidence type="ECO:0000256" key="1">
    <source>
        <dbReference type="SAM" id="Phobius"/>
    </source>
</evidence>
<dbReference type="AlphaFoldDB" id="A0A453K2C2"/>
<reference evidence="3" key="2">
    <citation type="journal article" date="2017" name="Nat. Plants">
        <title>The Aegilops tauschii genome reveals multiple impacts of transposons.</title>
        <authorList>
            <person name="Zhao G."/>
            <person name="Zou C."/>
            <person name="Li K."/>
            <person name="Wang K."/>
            <person name="Li T."/>
            <person name="Gao L."/>
            <person name="Zhang X."/>
            <person name="Wang H."/>
            <person name="Yang Z."/>
            <person name="Liu X."/>
            <person name="Jiang W."/>
            <person name="Mao L."/>
            <person name="Kong X."/>
            <person name="Jiao Y."/>
            <person name="Jia J."/>
        </authorList>
    </citation>
    <scope>NUCLEOTIDE SEQUENCE [LARGE SCALE GENOMIC DNA]</scope>
    <source>
        <strain evidence="3">cv. AL8/78</strain>
    </source>
</reference>
<reference evidence="2" key="5">
    <citation type="journal article" date="2021" name="G3 (Bethesda)">
        <title>Aegilops tauschii genome assembly Aet v5.0 features greater sequence contiguity and improved annotation.</title>
        <authorList>
            <person name="Wang L."/>
            <person name="Zhu T."/>
            <person name="Rodriguez J.C."/>
            <person name="Deal K.R."/>
            <person name="Dubcovsky J."/>
            <person name="McGuire P.E."/>
            <person name="Lux T."/>
            <person name="Spannagl M."/>
            <person name="Mayer K.F.X."/>
            <person name="Baldrich P."/>
            <person name="Meyers B.C."/>
            <person name="Huo N."/>
            <person name="Gu Y.Q."/>
            <person name="Zhou H."/>
            <person name="Devos K.M."/>
            <person name="Bennetzen J.L."/>
            <person name="Unver T."/>
            <person name="Budak H."/>
            <person name="Gulick P.J."/>
            <person name="Galiba G."/>
            <person name="Kalapos B."/>
            <person name="Nelson D.R."/>
            <person name="Li P."/>
            <person name="You F.M."/>
            <person name="Luo M.C."/>
            <person name="Dvorak J."/>
        </authorList>
    </citation>
    <scope>NUCLEOTIDE SEQUENCE [LARGE SCALE GENOMIC DNA]</scope>
    <source>
        <strain evidence="2">cv. AL8/78</strain>
    </source>
</reference>
<name>A0A453K2C2_AEGTS</name>
<proteinExistence type="predicted"/>
<protein>
    <submittedName>
        <fullName evidence="2">Uncharacterized protein</fullName>
    </submittedName>
</protein>
<reference evidence="2" key="3">
    <citation type="journal article" date="2017" name="Nature">
        <title>Genome sequence of the progenitor of the wheat D genome Aegilops tauschii.</title>
        <authorList>
            <person name="Luo M.C."/>
            <person name="Gu Y.Q."/>
            <person name="Puiu D."/>
            <person name="Wang H."/>
            <person name="Twardziok S.O."/>
            <person name="Deal K.R."/>
            <person name="Huo N."/>
            <person name="Zhu T."/>
            <person name="Wang L."/>
            <person name="Wang Y."/>
            <person name="McGuire P.E."/>
            <person name="Liu S."/>
            <person name="Long H."/>
            <person name="Ramasamy R.K."/>
            <person name="Rodriguez J.C."/>
            <person name="Van S.L."/>
            <person name="Yuan L."/>
            <person name="Wang Z."/>
            <person name="Xia Z."/>
            <person name="Xiao L."/>
            <person name="Anderson O.D."/>
            <person name="Ouyang S."/>
            <person name="Liang Y."/>
            <person name="Zimin A.V."/>
            <person name="Pertea G."/>
            <person name="Qi P."/>
            <person name="Bennetzen J.L."/>
            <person name="Dai X."/>
            <person name="Dawson M.W."/>
            <person name="Muller H.G."/>
            <person name="Kugler K."/>
            <person name="Rivarola-Duarte L."/>
            <person name="Spannagl M."/>
            <person name="Mayer K.F.X."/>
            <person name="Lu F.H."/>
            <person name="Bevan M.W."/>
            <person name="Leroy P."/>
            <person name="Li P."/>
            <person name="You F.M."/>
            <person name="Sun Q."/>
            <person name="Liu Z."/>
            <person name="Lyons E."/>
            <person name="Wicker T."/>
            <person name="Salzberg S.L."/>
            <person name="Devos K.M."/>
            <person name="Dvorak J."/>
        </authorList>
    </citation>
    <scope>NUCLEOTIDE SEQUENCE [LARGE SCALE GENOMIC DNA]</scope>
    <source>
        <strain evidence="2">cv. AL8/78</strain>
    </source>
</reference>
<organism evidence="2 3">
    <name type="scientific">Aegilops tauschii subsp. strangulata</name>
    <name type="common">Goatgrass</name>
    <dbReference type="NCBI Taxonomy" id="200361"/>
    <lineage>
        <taxon>Eukaryota</taxon>
        <taxon>Viridiplantae</taxon>
        <taxon>Streptophyta</taxon>
        <taxon>Embryophyta</taxon>
        <taxon>Tracheophyta</taxon>
        <taxon>Spermatophyta</taxon>
        <taxon>Magnoliopsida</taxon>
        <taxon>Liliopsida</taxon>
        <taxon>Poales</taxon>
        <taxon>Poaceae</taxon>
        <taxon>BOP clade</taxon>
        <taxon>Pooideae</taxon>
        <taxon>Triticodae</taxon>
        <taxon>Triticeae</taxon>
        <taxon>Triticinae</taxon>
        <taxon>Aegilops</taxon>
    </lineage>
</organism>